<comment type="subcellular location">
    <subcellularLocation>
        <location evidence="2">Membrane</location>
        <topology evidence="2">Multi-pass membrane protein</topology>
    </subcellularLocation>
</comment>
<evidence type="ECO:0000313" key="11">
    <source>
        <dbReference type="Ensembl" id="ENSCINP00000025203.2"/>
    </source>
</evidence>
<keyword evidence="6" id="KW-0106">Calcium</keyword>
<dbReference type="InterPro" id="IPR035952">
    <property type="entry name" value="Rhomboid-like_sf"/>
</dbReference>
<protein>
    <recommendedName>
        <fullName evidence="4">rhomboid protease</fullName>
        <ecNumber evidence="4">3.4.21.105</ecNumber>
    </recommendedName>
</protein>
<evidence type="ECO:0000313" key="12">
    <source>
        <dbReference type="Proteomes" id="UP000008144"/>
    </source>
</evidence>
<evidence type="ECO:0000259" key="10">
    <source>
        <dbReference type="Pfam" id="PF01694"/>
    </source>
</evidence>
<dbReference type="EMBL" id="EAAA01000057">
    <property type="status" value="NOT_ANNOTATED_CDS"/>
    <property type="molecule type" value="Genomic_DNA"/>
</dbReference>
<dbReference type="PROSITE" id="PS00018">
    <property type="entry name" value="EF_HAND_1"/>
    <property type="match status" value="1"/>
</dbReference>
<evidence type="ECO:0000256" key="9">
    <source>
        <dbReference type="SAM" id="Phobius"/>
    </source>
</evidence>
<feature type="transmembrane region" description="Helical" evidence="9">
    <location>
        <begin position="177"/>
        <end position="202"/>
    </location>
</feature>
<organism evidence="11 12">
    <name type="scientific">Ciona intestinalis</name>
    <name type="common">Transparent sea squirt</name>
    <name type="synonym">Ascidia intestinalis</name>
    <dbReference type="NCBI Taxonomy" id="7719"/>
    <lineage>
        <taxon>Eukaryota</taxon>
        <taxon>Metazoa</taxon>
        <taxon>Chordata</taxon>
        <taxon>Tunicata</taxon>
        <taxon>Ascidiacea</taxon>
        <taxon>Phlebobranchia</taxon>
        <taxon>Cionidae</taxon>
        <taxon>Ciona</taxon>
    </lineage>
</organism>
<dbReference type="Ensembl" id="ENSCINT00000025449.2">
    <property type="protein sequence ID" value="ENSCINP00000025203.2"/>
    <property type="gene ID" value="ENSCING00000013811.2"/>
</dbReference>
<dbReference type="InterPro" id="IPR018247">
    <property type="entry name" value="EF_Hand_1_Ca_BS"/>
</dbReference>
<sequence length="288" mass="31864">MAYNSGFVSDEEIPETLSGLFKSNVGDDARITTARFNEIVINNRSNLPESVISKITNYIDNNEDGYVTLAEIEKMESEDAAVVAEEAGVSRKHLSLFSRGYQTVGKFFLTKEQQKLTYGKQYKCCPPPIGILLISLAQIAVYVYYGQLSGNWFNISQEIVDSPIAYVPTKRKEAWRFLSYMFAHAGLEHVLFNVLVQLILAIPLEMVHGGLRIMGIYIGGVIAGSLASSVIDPYVILVGGSGGTYALLTAQIANVILNGDVMNKFYRVLRVVGTIVLLLFDFGYSIYR</sequence>
<dbReference type="PANTHER" id="PTHR45840">
    <property type="entry name" value="RHOMBOID-RELATED PROTEIN"/>
    <property type="match status" value="1"/>
</dbReference>
<dbReference type="SUPFAM" id="SSF144091">
    <property type="entry name" value="Rhomboid-like"/>
    <property type="match status" value="1"/>
</dbReference>
<dbReference type="HOGENOM" id="CLU_048023_2_0_1"/>
<keyword evidence="7 9" id="KW-1133">Transmembrane helix</keyword>
<evidence type="ECO:0000256" key="5">
    <source>
        <dbReference type="ARBA" id="ARBA00022692"/>
    </source>
</evidence>
<name>F6QRT7_CIOIN</name>
<comment type="similarity">
    <text evidence="3">Belongs to the peptidase S54 family.</text>
</comment>
<dbReference type="InterPro" id="IPR051739">
    <property type="entry name" value="Rhomboid_IM_Serine_Proteases"/>
</dbReference>
<comment type="catalytic activity">
    <reaction evidence="1">
        <text>Cleaves type-1 transmembrane domains using a catalytic dyad composed of serine and histidine that are contributed by different transmembrane domains.</text>
        <dbReference type="EC" id="3.4.21.105"/>
    </reaction>
</comment>
<dbReference type="FunFam" id="1.20.1540.10:FF:000050">
    <property type="entry name" value="Rhomboid-like protein"/>
    <property type="match status" value="1"/>
</dbReference>
<evidence type="ECO:0000256" key="4">
    <source>
        <dbReference type="ARBA" id="ARBA00013039"/>
    </source>
</evidence>
<reference evidence="11" key="4">
    <citation type="submission" date="2025-09" db="UniProtKB">
        <authorList>
            <consortium name="Ensembl"/>
        </authorList>
    </citation>
    <scope>IDENTIFICATION</scope>
</reference>
<evidence type="ECO:0000256" key="7">
    <source>
        <dbReference type="ARBA" id="ARBA00022989"/>
    </source>
</evidence>
<feature type="transmembrane region" description="Helical" evidence="9">
    <location>
        <begin position="234"/>
        <end position="256"/>
    </location>
</feature>
<keyword evidence="8 9" id="KW-0472">Membrane</keyword>
<evidence type="ECO:0000256" key="8">
    <source>
        <dbReference type="ARBA" id="ARBA00023136"/>
    </source>
</evidence>
<reference evidence="11" key="2">
    <citation type="journal article" date="2008" name="Genome Biol.">
        <title>Improved genome assembly and evidence-based global gene model set for the chordate Ciona intestinalis: new insight into intron and operon populations.</title>
        <authorList>
            <person name="Satou Y."/>
            <person name="Mineta K."/>
            <person name="Ogasawara M."/>
            <person name="Sasakura Y."/>
            <person name="Shoguchi E."/>
            <person name="Ueno K."/>
            <person name="Yamada L."/>
            <person name="Matsumoto J."/>
            <person name="Wasserscheid J."/>
            <person name="Dewar K."/>
            <person name="Wiley G.B."/>
            <person name="Macmil S.L."/>
            <person name="Roe B.A."/>
            <person name="Zeller R.W."/>
            <person name="Hastings K.E."/>
            <person name="Lemaire P."/>
            <person name="Lindquist E."/>
            <person name="Endo T."/>
            <person name="Hotta K."/>
            <person name="Inaba K."/>
        </authorList>
    </citation>
    <scope>NUCLEOTIDE SEQUENCE [LARGE SCALE GENOMIC DNA]</scope>
    <source>
        <strain evidence="11">wild type</strain>
    </source>
</reference>
<dbReference type="GO" id="GO:0016020">
    <property type="term" value="C:membrane"/>
    <property type="evidence" value="ECO:0007669"/>
    <property type="project" value="UniProtKB-SubCell"/>
</dbReference>
<reference evidence="11" key="3">
    <citation type="submission" date="2025-08" db="UniProtKB">
        <authorList>
            <consortium name="Ensembl"/>
        </authorList>
    </citation>
    <scope>IDENTIFICATION</scope>
</reference>
<evidence type="ECO:0000256" key="2">
    <source>
        <dbReference type="ARBA" id="ARBA00004141"/>
    </source>
</evidence>
<dbReference type="PANTHER" id="PTHR45840:SF2">
    <property type="entry name" value="PROTEIN RHOMBOID-RELATED"/>
    <property type="match status" value="1"/>
</dbReference>
<dbReference type="InterPro" id="IPR022764">
    <property type="entry name" value="Peptidase_S54_rhomboid_dom"/>
</dbReference>
<feature type="transmembrane region" description="Helical" evidence="9">
    <location>
        <begin position="209"/>
        <end position="228"/>
    </location>
</feature>
<dbReference type="Pfam" id="PF01694">
    <property type="entry name" value="Rhomboid"/>
    <property type="match status" value="1"/>
</dbReference>
<dbReference type="SUPFAM" id="SSF47473">
    <property type="entry name" value="EF-hand"/>
    <property type="match status" value="1"/>
</dbReference>
<keyword evidence="5 9" id="KW-0812">Transmembrane</keyword>
<feature type="transmembrane region" description="Helical" evidence="9">
    <location>
        <begin position="124"/>
        <end position="145"/>
    </location>
</feature>
<accession>F6QRT7</accession>
<dbReference type="Proteomes" id="UP000008144">
    <property type="component" value="Chromosome 1"/>
</dbReference>
<dbReference type="InterPro" id="IPR011992">
    <property type="entry name" value="EF-hand-dom_pair"/>
</dbReference>
<feature type="transmembrane region" description="Helical" evidence="9">
    <location>
        <begin position="268"/>
        <end position="287"/>
    </location>
</feature>
<dbReference type="GO" id="GO:0004252">
    <property type="term" value="F:serine-type endopeptidase activity"/>
    <property type="evidence" value="ECO:0000318"/>
    <property type="project" value="GO_Central"/>
</dbReference>
<proteinExistence type="inferred from homology"/>
<dbReference type="STRING" id="7719.ENSCINP00000025203"/>
<feature type="domain" description="Peptidase S54 rhomboid" evidence="10">
    <location>
        <begin position="172"/>
        <end position="282"/>
    </location>
</feature>
<dbReference type="AlphaFoldDB" id="F6QRT7"/>
<dbReference type="GeneTree" id="ENSGT00940000166075"/>
<reference evidence="12" key="1">
    <citation type="journal article" date="2002" name="Science">
        <title>The draft genome of Ciona intestinalis: insights into chordate and vertebrate origins.</title>
        <authorList>
            <person name="Dehal P."/>
            <person name="Satou Y."/>
            <person name="Campbell R.K."/>
            <person name="Chapman J."/>
            <person name="Degnan B."/>
            <person name="De Tomaso A."/>
            <person name="Davidson B."/>
            <person name="Di Gregorio A."/>
            <person name="Gelpke M."/>
            <person name="Goodstein D.M."/>
            <person name="Harafuji N."/>
            <person name="Hastings K.E."/>
            <person name="Ho I."/>
            <person name="Hotta K."/>
            <person name="Huang W."/>
            <person name="Kawashima T."/>
            <person name="Lemaire P."/>
            <person name="Martinez D."/>
            <person name="Meinertzhagen I.A."/>
            <person name="Necula S."/>
            <person name="Nonaka M."/>
            <person name="Putnam N."/>
            <person name="Rash S."/>
            <person name="Saiga H."/>
            <person name="Satake M."/>
            <person name="Terry A."/>
            <person name="Yamada L."/>
            <person name="Wang H.G."/>
            <person name="Awazu S."/>
            <person name="Azumi K."/>
            <person name="Boore J."/>
            <person name="Branno M."/>
            <person name="Chin-Bow S."/>
            <person name="DeSantis R."/>
            <person name="Doyle S."/>
            <person name="Francino P."/>
            <person name="Keys D.N."/>
            <person name="Haga S."/>
            <person name="Hayashi H."/>
            <person name="Hino K."/>
            <person name="Imai K.S."/>
            <person name="Inaba K."/>
            <person name="Kano S."/>
            <person name="Kobayashi K."/>
            <person name="Kobayashi M."/>
            <person name="Lee B.I."/>
            <person name="Makabe K.W."/>
            <person name="Manohar C."/>
            <person name="Matassi G."/>
            <person name="Medina M."/>
            <person name="Mochizuki Y."/>
            <person name="Mount S."/>
            <person name="Morishita T."/>
            <person name="Miura S."/>
            <person name="Nakayama A."/>
            <person name="Nishizaka S."/>
            <person name="Nomoto H."/>
            <person name="Ohta F."/>
            <person name="Oishi K."/>
            <person name="Rigoutsos I."/>
            <person name="Sano M."/>
            <person name="Sasaki A."/>
            <person name="Sasakura Y."/>
            <person name="Shoguchi E."/>
            <person name="Shin-i T."/>
            <person name="Spagnuolo A."/>
            <person name="Stainier D."/>
            <person name="Suzuki M.M."/>
            <person name="Tassy O."/>
            <person name="Takatori N."/>
            <person name="Tokuoka M."/>
            <person name="Yagi K."/>
            <person name="Yoshizaki F."/>
            <person name="Wada S."/>
            <person name="Zhang C."/>
            <person name="Hyatt P.D."/>
            <person name="Larimer F."/>
            <person name="Detter C."/>
            <person name="Doggett N."/>
            <person name="Glavina T."/>
            <person name="Hawkins T."/>
            <person name="Richardson P."/>
            <person name="Lucas S."/>
            <person name="Kohara Y."/>
            <person name="Levine M."/>
            <person name="Satoh N."/>
            <person name="Rokhsar D.S."/>
        </authorList>
    </citation>
    <scope>NUCLEOTIDE SEQUENCE [LARGE SCALE GENOMIC DNA]</scope>
</reference>
<dbReference type="EC" id="3.4.21.105" evidence="4"/>
<evidence type="ECO:0000256" key="3">
    <source>
        <dbReference type="ARBA" id="ARBA00009045"/>
    </source>
</evidence>
<dbReference type="Gene3D" id="1.20.1540.10">
    <property type="entry name" value="Rhomboid-like"/>
    <property type="match status" value="1"/>
</dbReference>
<keyword evidence="12" id="KW-1185">Reference proteome</keyword>
<evidence type="ECO:0000256" key="6">
    <source>
        <dbReference type="ARBA" id="ARBA00022837"/>
    </source>
</evidence>
<evidence type="ECO:0000256" key="1">
    <source>
        <dbReference type="ARBA" id="ARBA00000156"/>
    </source>
</evidence>
<dbReference type="InParanoid" id="F6QRT7"/>